<dbReference type="PROSITE" id="PS50109">
    <property type="entry name" value="HIS_KIN"/>
    <property type="match status" value="1"/>
</dbReference>
<dbReference type="PANTHER" id="PTHR45569:SF1">
    <property type="entry name" value="SENSOR PROTEIN KDPD"/>
    <property type="match status" value="1"/>
</dbReference>
<keyword evidence="7" id="KW-1185">Reference proteome</keyword>
<organism evidence="6 7">
    <name type="scientific">Kouleothrix aurantiaca</name>
    <dbReference type="NCBI Taxonomy" id="186479"/>
    <lineage>
        <taxon>Bacteria</taxon>
        <taxon>Bacillati</taxon>
        <taxon>Chloroflexota</taxon>
        <taxon>Chloroflexia</taxon>
        <taxon>Chloroflexales</taxon>
        <taxon>Roseiflexineae</taxon>
        <taxon>Roseiflexaceae</taxon>
        <taxon>Kouleothrix</taxon>
    </lineage>
</organism>
<feature type="non-terminal residue" evidence="6">
    <location>
        <position position="1"/>
    </location>
</feature>
<dbReference type="Pfam" id="PF02518">
    <property type="entry name" value="HATPase_c"/>
    <property type="match status" value="1"/>
</dbReference>
<dbReference type="Gene3D" id="3.30.565.10">
    <property type="entry name" value="Histidine kinase-like ATPase, C-terminal domain"/>
    <property type="match status" value="1"/>
</dbReference>
<dbReference type="CDD" id="cd00075">
    <property type="entry name" value="HATPase"/>
    <property type="match status" value="1"/>
</dbReference>
<dbReference type="EC" id="2.7.13.3" evidence="2"/>
<evidence type="ECO:0000256" key="2">
    <source>
        <dbReference type="ARBA" id="ARBA00012438"/>
    </source>
</evidence>
<evidence type="ECO:0000313" key="6">
    <source>
        <dbReference type="EMBL" id="KPV53758.1"/>
    </source>
</evidence>
<dbReference type="AlphaFoldDB" id="A0A0P9D7D5"/>
<feature type="domain" description="Histidine kinase" evidence="5">
    <location>
        <begin position="1"/>
        <end position="108"/>
    </location>
</feature>
<dbReference type="InterPro" id="IPR052023">
    <property type="entry name" value="Histidine_kinase_KdpD"/>
</dbReference>
<dbReference type="Proteomes" id="UP000050509">
    <property type="component" value="Unassembled WGS sequence"/>
</dbReference>
<protein>
    <recommendedName>
        <fullName evidence="2">histidine kinase</fullName>
        <ecNumber evidence="2">2.7.13.3</ecNumber>
    </recommendedName>
</protein>
<dbReference type="GO" id="GO:0000155">
    <property type="term" value="F:phosphorelay sensor kinase activity"/>
    <property type="evidence" value="ECO:0007669"/>
    <property type="project" value="TreeGrafter"/>
</dbReference>
<dbReference type="InterPro" id="IPR003594">
    <property type="entry name" value="HATPase_dom"/>
</dbReference>
<dbReference type="SUPFAM" id="SSF55874">
    <property type="entry name" value="ATPase domain of HSP90 chaperone/DNA topoisomerase II/histidine kinase"/>
    <property type="match status" value="1"/>
</dbReference>
<dbReference type="SMART" id="SM00387">
    <property type="entry name" value="HATPase_c"/>
    <property type="match status" value="1"/>
</dbReference>
<evidence type="ECO:0000256" key="1">
    <source>
        <dbReference type="ARBA" id="ARBA00000085"/>
    </source>
</evidence>
<accession>A0A0P9D7D5</accession>
<gene>
    <name evidence="6" type="ORF">SE17_07715</name>
</gene>
<dbReference type="InterPro" id="IPR036890">
    <property type="entry name" value="HATPase_C_sf"/>
</dbReference>
<evidence type="ECO:0000313" key="7">
    <source>
        <dbReference type="Proteomes" id="UP000050509"/>
    </source>
</evidence>
<reference evidence="6 7" key="1">
    <citation type="submission" date="2015-09" db="EMBL/GenBank/DDBJ databases">
        <title>Draft genome sequence of Kouleothrix aurantiaca JCM 19913.</title>
        <authorList>
            <person name="Hemp J."/>
        </authorList>
    </citation>
    <scope>NUCLEOTIDE SEQUENCE [LARGE SCALE GENOMIC DNA]</scope>
    <source>
        <strain evidence="6 7">COM-B</strain>
    </source>
</reference>
<dbReference type="GO" id="GO:0005886">
    <property type="term" value="C:plasma membrane"/>
    <property type="evidence" value="ECO:0007669"/>
    <property type="project" value="TreeGrafter"/>
</dbReference>
<dbReference type="InterPro" id="IPR004358">
    <property type="entry name" value="Sig_transdc_His_kin-like_C"/>
</dbReference>
<proteinExistence type="predicted"/>
<sequence length="123" mass="13201">LEQVLWNVLQNALIYTPAATPIMIAAELHPGTLELQVGDRGPGIPAGEHTRVFEKFYRPAHAHPASLQGAGVGLAICKGLIEAHAGTIAIFDRVGGGTLVRIRLPLHADIPQKEGLLWQHHTS</sequence>
<evidence type="ECO:0000256" key="4">
    <source>
        <dbReference type="ARBA" id="ARBA00023012"/>
    </source>
</evidence>
<comment type="caution">
    <text evidence="6">The sequence shown here is derived from an EMBL/GenBank/DDBJ whole genome shotgun (WGS) entry which is preliminary data.</text>
</comment>
<keyword evidence="3" id="KW-0808">Transferase</keyword>
<dbReference type="PRINTS" id="PR00344">
    <property type="entry name" value="BCTRLSENSOR"/>
</dbReference>
<comment type="catalytic activity">
    <reaction evidence="1">
        <text>ATP + protein L-histidine = ADP + protein N-phospho-L-histidine.</text>
        <dbReference type="EC" id="2.7.13.3"/>
    </reaction>
</comment>
<keyword evidence="3" id="KW-0418">Kinase</keyword>
<evidence type="ECO:0000259" key="5">
    <source>
        <dbReference type="PROSITE" id="PS50109"/>
    </source>
</evidence>
<dbReference type="PANTHER" id="PTHR45569">
    <property type="entry name" value="SENSOR PROTEIN KDPD"/>
    <property type="match status" value="1"/>
</dbReference>
<dbReference type="EMBL" id="LJCR01000183">
    <property type="protein sequence ID" value="KPV53758.1"/>
    <property type="molecule type" value="Genomic_DNA"/>
</dbReference>
<keyword evidence="4" id="KW-0902">Two-component regulatory system</keyword>
<dbReference type="InterPro" id="IPR005467">
    <property type="entry name" value="His_kinase_dom"/>
</dbReference>
<name>A0A0P9D7D5_9CHLR</name>
<evidence type="ECO:0000256" key="3">
    <source>
        <dbReference type="ARBA" id="ARBA00022777"/>
    </source>
</evidence>